<comment type="caution">
    <text evidence="4">The sequence shown here is derived from an EMBL/GenBank/DDBJ whole genome shotgun (WGS) entry which is preliminary data.</text>
</comment>
<evidence type="ECO:0000256" key="1">
    <source>
        <dbReference type="SAM" id="MobiDB-lite"/>
    </source>
</evidence>
<evidence type="ECO:0000259" key="2">
    <source>
        <dbReference type="Pfam" id="PF13976"/>
    </source>
</evidence>
<evidence type="ECO:0000313" key="5">
    <source>
        <dbReference type="Proteomes" id="UP001417504"/>
    </source>
</evidence>
<dbReference type="InterPro" id="IPR025724">
    <property type="entry name" value="GAG-pre-integrase_dom"/>
</dbReference>
<dbReference type="InterPro" id="IPR012337">
    <property type="entry name" value="RNaseH-like_sf"/>
</dbReference>
<feature type="region of interest" description="Disordered" evidence="1">
    <location>
        <begin position="1"/>
        <end position="30"/>
    </location>
</feature>
<evidence type="ECO:0000259" key="3">
    <source>
        <dbReference type="Pfam" id="PF22936"/>
    </source>
</evidence>
<accession>A0AAP0I5J7</accession>
<dbReference type="Pfam" id="PF13976">
    <property type="entry name" value="gag_pre-integrs"/>
    <property type="match status" value="1"/>
</dbReference>
<feature type="compositionally biased region" description="Polar residues" evidence="1">
    <location>
        <begin position="264"/>
        <end position="279"/>
    </location>
</feature>
<gene>
    <name evidence="4" type="ORF">Sjap_017116</name>
</gene>
<proteinExistence type="predicted"/>
<feature type="domain" description="Retrovirus-related Pol polyprotein from transposon TNT 1-94-like beta-barrel" evidence="3">
    <location>
        <begin position="375"/>
        <end position="453"/>
    </location>
</feature>
<dbReference type="GO" id="GO:0003676">
    <property type="term" value="F:nucleic acid binding"/>
    <property type="evidence" value="ECO:0007669"/>
    <property type="project" value="InterPro"/>
</dbReference>
<dbReference type="Proteomes" id="UP001417504">
    <property type="component" value="Unassembled WGS sequence"/>
</dbReference>
<feature type="domain" description="GAG-pre-integrase" evidence="2">
    <location>
        <begin position="484"/>
        <end position="551"/>
    </location>
</feature>
<dbReference type="Pfam" id="PF14223">
    <property type="entry name" value="Retrotran_gag_2"/>
    <property type="match status" value="1"/>
</dbReference>
<evidence type="ECO:0008006" key="6">
    <source>
        <dbReference type="Google" id="ProtNLM"/>
    </source>
</evidence>
<sequence length="679" mass="74956">MEGVSTELESGSTSTQPGSGVPQQGLNHGGIGSSNAPFGNSLSQFITIKLDDTNFLLWKSTVIPVIEGYDLDGYLFGTLPCPEKYLEDGSLNPSYKVWFSRDRMVYGWLMTALSKDVATSIINPAINRTAHQLWSAIEKHCGMNNRSQVHLLRKQLQNTKKGTMKMQEYLLKMKGIADSLAVAGSPVSVDDLISNCLLGLDVEYLAITSILQRQTDLSWHEFKSDLLNFECTLDQYNVGHGLNSLSLHESSPTVHAAEVKQETNRSGGQSSNVNFQISSNNNGGPGNRNGNRGRGGRNRGRGGFRSSTNNKPTCQICGKFGHSAAVCYFRADMKYMGSQQNMPSPIQPQMRFTPSVSQQQNSFLGTTSTCPDSSWYMDSGASSHITSDPSQLGNCTPYGGNASLMVGNVTYLPITNTGSAFIPSTGSKLSFHNTLCVPSIRKNLLSVSQLTRDNNVLIEFRRNTCLVKDIPTNEVLLHGSLHNGLYRLVGPPVHSPGTPSAFLASNKGLSSLWHSRLGHPAHRVLCQILNNHLRLPVNSVHNFCSHCPLGKIHALPFAISHHISSNVLDLIHTDVWGPSPVTSIGGFNYYIHFMDDCTRFTWLYPLRLKSIFKAFIHFKTMVENRFETTIKRVQSDWGGEFRSFKPILDSHGIIFQSIHVPTFMNKMVELNANTDILLK</sequence>
<dbReference type="SUPFAM" id="SSF53098">
    <property type="entry name" value="Ribonuclease H-like"/>
    <property type="match status" value="1"/>
</dbReference>
<dbReference type="InterPro" id="IPR036397">
    <property type="entry name" value="RNaseH_sf"/>
</dbReference>
<evidence type="ECO:0000313" key="4">
    <source>
        <dbReference type="EMBL" id="KAK9109056.1"/>
    </source>
</evidence>
<dbReference type="EMBL" id="JBBNAE010000007">
    <property type="protein sequence ID" value="KAK9109056.1"/>
    <property type="molecule type" value="Genomic_DNA"/>
</dbReference>
<dbReference type="PANTHER" id="PTHR47481">
    <property type="match status" value="1"/>
</dbReference>
<reference evidence="4 5" key="1">
    <citation type="submission" date="2024-01" db="EMBL/GenBank/DDBJ databases">
        <title>Genome assemblies of Stephania.</title>
        <authorList>
            <person name="Yang L."/>
        </authorList>
    </citation>
    <scope>NUCLEOTIDE SEQUENCE [LARGE SCALE GENOMIC DNA]</scope>
    <source>
        <strain evidence="4">QJT</strain>
        <tissue evidence="4">Leaf</tissue>
    </source>
</reference>
<name>A0AAP0I5J7_9MAGN</name>
<organism evidence="4 5">
    <name type="scientific">Stephania japonica</name>
    <dbReference type="NCBI Taxonomy" id="461633"/>
    <lineage>
        <taxon>Eukaryota</taxon>
        <taxon>Viridiplantae</taxon>
        <taxon>Streptophyta</taxon>
        <taxon>Embryophyta</taxon>
        <taxon>Tracheophyta</taxon>
        <taxon>Spermatophyta</taxon>
        <taxon>Magnoliopsida</taxon>
        <taxon>Ranunculales</taxon>
        <taxon>Menispermaceae</taxon>
        <taxon>Menispermoideae</taxon>
        <taxon>Cissampelideae</taxon>
        <taxon>Stephania</taxon>
    </lineage>
</organism>
<feature type="region of interest" description="Disordered" evidence="1">
    <location>
        <begin position="253"/>
        <end position="308"/>
    </location>
</feature>
<dbReference type="PANTHER" id="PTHR47481:SF31">
    <property type="entry name" value="OS01G0873500 PROTEIN"/>
    <property type="match status" value="1"/>
</dbReference>
<protein>
    <recommendedName>
        <fullName evidence="6">Integrase catalytic domain-containing protein</fullName>
    </recommendedName>
</protein>
<keyword evidence="5" id="KW-1185">Reference proteome</keyword>
<dbReference type="Pfam" id="PF22936">
    <property type="entry name" value="Pol_BBD"/>
    <property type="match status" value="1"/>
</dbReference>
<dbReference type="Gene3D" id="3.30.420.10">
    <property type="entry name" value="Ribonuclease H-like superfamily/Ribonuclease H"/>
    <property type="match status" value="1"/>
</dbReference>
<dbReference type="InterPro" id="IPR054722">
    <property type="entry name" value="PolX-like_BBD"/>
</dbReference>
<feature type="compositionally biased region" description="Polar residues" evidence="1">
    <location>
        <begin position="7"/>
        <end position="26"/>
    </location>
</feature>
<dbReference type="AlphaFoldDB" id="A0AAP0I5J7"/>